<dbReference type="AlphaFoldDB" id="A0A3D9V0X7"/>
<evidence type="ECO:0000256" key="1">
    <source>
        <dbReference type="SAM" id="MobiDB-lite"/>
    </source>
</evidence>
<protein>
    <submittedName>
        <fullName evidence="3">Uncharacterized protein</fullName>
    </submittedName>
</protein>
<feature type="region of interest" description="Disordered" evidence="1">
    <location>
        <begin position="70"/>
        <end position="127"/>
    </location>
</feature>
<keyword evidence="2" id="KW-0812">Transmembrane</keyword>
<evidence type="ECO:0000313" key="3">
    <source>
        <dbReference type="EMBL" id="REF35129.1"/>
    </source>
</evidence>
<feature type="transmembrane region" description="Helical" evidence="2">
    <location>
        <begin position="16"/>
        <end position="35"/>
    </location>
</feature>
<keyword evidence="2" id="KW-0472">Membrane</keyword>
<organism evidence="3 4">
    <name type="scientific">Thermasporomyces composti</name>
    <dbReference type="NCBI Taxonomy" id="696763"/>
    <lineage>
        <taxon>Bacteria</taxon>
        <taxon>Bacillati</taxon>
        <taxon>Actinomycetota</taxon>
        <taxon>Actinomycetes</taxon>
        <taxon>Propionibacteriales</taxon>
        <taxon>Nocardioidaceae</taxon>
        <taxon>Thermasporomyces</taxon>
    </lineage>
</organism>
<dbReference type="EMBL" id="QTUC01000001">
    <property type="protein sequence ID" value="REF35129.1"/>
    <property type="molecule type" value="Genomic_DNA"/>
</dbReference>
<dbReference type="Proteomes" id="UP000256485">
    <property type="component" value="Unassembled WGS sequence"/>
</dbReference>
<evidence type="ECO:0000256" key="2">
    <source>
        <dbReference type="SAM" id="Phobius"/>
    </source>
</evidence>
<name>A0A3D9V0X7_THECX</name>
<feature type="compositionally biased region" description="Basic and acidic residues" evidence="1">
    <location>
        <begin position="88"/>
        <end position="98"/>
    </location>
</feature>
<proteinExistence type="predicted"/>
<reference evidence="3 4" key="1">
    <citation type="submission" date="2018-08" db="EMBL/GenBank/DDBJ databases">
        <title>Sequencing the genomes of 1000 actinobacteria strains.</title>
        <authorList>
            <person name="Klenk H.-P."/>
        </authorList>
    </citation>
    <scope>NUCLEOTIDE SEQUENCE [LARGE SCALE GENOMIC DNA]</scope>
    <source>
        <strain evidence="3 4">DSM 22891</strain>
    </source>
</reference>
<sequence length="288" mass="30658">MIIFCYDPLVMSGGRLVLLVAFVISLVACVVARWWAKHNEDSQTEWLATLTGLASVVSVGVVIAQLWFEEGPEPRPSDDPATSQTAESRSRAPDEKRTSPTTTAEPITTPAPSASLPSEVRSTPTYRLEHKDVPLAIRSPGTCESAYTVVDFDGDPFGDGPPITRRVVDWDALTSSEREAIDMYYETCVTAVLSVSPGSSVGLLRKGEAAEEVTAEQCAAAASGASIGGELRIDNSADARDAGFEVGASLCARTPQGRVAKATITHISYESGFPAVEFTLTTWVRASS</sequence>
<keyword evidence="2" id="KW-1133">Transmembrane helix</keyword>
<feature type="transmembrane region" description="Helical" evidence="2">
    <location>
        <begin position="47"/>
        <end position="68"/>
    </location>
</feature>
<accession>A0A3D9V0X7</accession>
<feature type="compositionally biased region" description="Low complexity" evidence="1">
    <location>
        <begin position="99"/>
        <end position="115"/>
    </location>
</feature>
<gene>
    <name evidence="3" type="ORF">DFJ64_0500</name>
</gene>
<comment type="caution">
    <text evidence="3">The sequence shown here is derived from an EMBL/GenBank/DDBJ whole genome shotgun (WGS) entry which is preliminary data.</text>
</comment>
<keyword evidence="4" id="KW-1185">Reference proteome</keyword>
<evidence type="ECO:0000313" key="4">
    <source>
        <dbReference type="Proteomes" id="UP000256485"/>
    </source>
</evidence>